<evidence type="ECO:0000313" key="3">
    <source>
        <dbReference type="Proteomes" id="UP000177515"/>
    </source>
</evidence>
<sequence>MKLSAWIDGIGLIGPGLPDWPHAADILAGHAAYHPKRTEAPPPAALPSAERRRSGPGVRVALDAASEAVAASGWQADALPAVFAASGPDGYNYHAICETLAGEDRSLSPTRFHNSVHNAAAGYWSIACGAMTASNVLTAHDASFGAGLLDAMSLLACDGGACLLVAYDTDYPEPLRTHRPIPDCFGLGLVLAASAGPHTLARLDLAWSAEAATTLAEPALEMLRSGVPSARALPLLRVLAGGSGGSVVLDYLDELRLRATVTPHGADGAG</sequence>
<reference evidence="2 3" key="1">
    <citation type="submission" date="2016-10" db="EMBL/GenBank/DDBJ databases">
        <title>Complete genome sequences of three Cupriavidus strains isolated from various Malaysian environments.</title>
        <authorList>
            <person name="Abdullah A.A.-A."/>
            <person name="Shafie N.A.H."/>
            <person name="Lau N.S."/>
        </authorList>
    </citation>
    <scope>NUCLEOTIDE SEQUENCE [LARGE SCALE GENOMIC DNA]</scope>
    <source>
        <strain evidence="2 3">USMAA1020</strain>
    </source>
</reference>
<dbReference type="Proteomes" id="UP000177515">
    <property type="component" value="Chromosome 2"/>
</dbReference>
<protein>
    <submittedName>
        <fullName evidence="2">3-oxoacyl-ACP synthase</fullName>
    </submittedName>
</protein>
<accession>A0ABN4TQD2</accession>
<dbReference type="InterPro" id="IPR014030">
    <property type="entry name" value="Ketoacyl_synth_N"/>
</dbReference>
<name>A0ABN4TQD2_9BURK</name>
<organism evidence="2 3">
    <name type="scientific">Cupriavidus malaysiensis</name>
    <dbReference type="NCBI Taxonomy" id="367825"/>
    <lineage>
        <taxon>Bacteria</taxon>
        <taxon>Pseudomonadati</taxon>
        <taxon>Pseudomonadota</taxon>
        <taxon>Betaproteobacteria</taxon>
        <taxon>Burkholderiales</taxon>
        <taxon>Burkholderiaceae</taxon>
        <taxon>Cupriavidus</taxon>
    </lineage>
</organism>
<gene>
    <name evidence="2" type="ORF">BKK80_27735</name>
</gene>
<dbReference type="Pfam" id="PF13723">
    <property type="entry name" value="Ketoacyl-synt_2"/>
    <property type="match status" value="1"/>
</dbReference>
<dbReference type="EMBL" id="CP017755">
    <property type="protein sequence ID" value="AOZ09537.1"/>
    <property type="molecule type" value="Genomic_DNA"/>
</dbReference>
<keyword evidence="3" id="KW-1185">Reference proteome</keyword>
<dbReference type="SUPFAM" id="SSF53901">
    <property type="entry name" value="Thiolase-like"/>
    <property type="match status" value="1"/>
</dbReference>
<feature type="domain" description="Beta-ketoacyl synthase-like N-terminal" evidence="1">
    <location>
        <begin position="33"/>
        <end position="199"/>
    </location>
</feature>
<proteinExistence type="predicted"/>
<evidence type="ECO:0000259" key="1">
    <source>
        <dbReference type="Pfam" id="PF13723"/>
    </source>
</evidence>
<dbReference type="RefSeq" id="WP_071072124.1">
    <property type="nucleotide sequence ID" value="NZ_CP017755.1"/>
</dbReference>
<evidence type="ECO:0000313" key="2">
    <source>
        <dbReference type="EMBL" id="AOZ09537.1"/>
    </source>
</evidence>
<dbReference type="InterPro" id="IPR016039">
    <property type="entry name" value="Thiolase-like"/>
</dbReference>
<dbReference type="Gene3D" id="3.40.47.10">
    <property type="match status" value="1"/>
</dbReference>